<name>A0A1I4XTS2_9GAMM</name>
<feature type="transmembrane region" description="Helical" evidence="2">
    <location>
        <begin position="36"/>
        <end position="54"/>
    </location>
</feature>
<evidence type="ECO:0000256" key="2">
    <source>
        <dbReference type="SAM" id="Phobius"/>
    </source>
</evidence>
<dbReference type="EMBL" id="FOVF01000012">
    <property type="protein sequence ID" value="SFN29214.1"/>
    <property type="molecule type" value="Genomic_DNA"/>
</dbReference>
<dbReference type="AlphaFoldDB" id="A0A1I4XTS2"/>
<keyword evidence="2" id="KW-1133">Transmembrane helix</keyword>
<protein>
    <submittedName>
        <fullName evidence="4">Type II secretion system protein B</fullName>
    </submittedName>
</protein>
<organism evidence="4 5">
    <name type="scientific">Dokdonella immobilis</name>
    <dbReference type="NCBI Taxonomy" id="578942"/>
    <lineage>
        <taxon>Bacteria</taxon>
        <taxon>Pseudomonadati</taxon>
        <taxon>Pseudomonadota</taxon>
        <taxon>Gammaproteobacteria</taxon>
        <taxon>Lysobacterales</taxon>
        <taxon>Rhodanobacteraceae</taxon>
        <taxon>Dokdonella</taxon>
    </lineage>
</organism>
<feature type="compositionally biased region" description="Low complexity" evidence="1">
    <location>
        <begin position="61"/>
        <end position="78"/>
    </location>
</feature>
<evidence type="ECO:0000313" key="5">
    <source>
        <dbReference type="Proteomes" id="UP000198575"/>
    </source>
</evidence>
<proteinExistence type="predicted"/>
<accession>A0A1I4XTS2</accession>
<keyword evidence="2" id="KW-0472">Membrane</keyword>
<keyword evidence="2" id="KW-0812">Transmembrane</keyword>
<dbReference type="OrthoDB" id="5432325at2"/>
<feature type="compositionally biased region" description="Low complexity" evidence="1">
    <location>
        <begin position="213"/>
        <end position="232"/>
    </location>
</feature>
<feature type="domain" description="Type II secretion system protein GspB C-terminal" evidence="3">
    <location>
        <begin position="252"/>
        <end position="306"/>
    </location>
</feature>
<dbReference type="STRING" id="578942.SAMN05216289_11222"/>
<evidence type="ECO:0000259" key="3">
    <source>
        <dbReference type="Pfam" id="PF16537"/>
    </source>
</evidence>
<dbReference type="Pfam" id="PF16537">
    <property type="entry name" value="T2SSB"/>
    <property type="match status" value="1"/>
</dbReference>
<keyword evidence="5" id="KW-1185">Reference proteome</keyword>
<dbReference type="InterPro" id="IPR032389">
    <property type="entry name" value="GspB_C"/>
</dbReference>
<dbReference type="RefSeq" id="WP_092407521.1">
    <property type="nucleotide sequence ID" value="NZ_FOVF01000012.1"/>
</dbReference>
<sequence length="313" mass="33070">MSLILEALKKSERQRRLGESPSIGSPIMAVRRRRSLLPVLVALIAVALLGLWWMRRASETPPTEAAAVPPSPPALTLASKEEAARPPARSAITFDGLPPSANPAAETAQSSSAERMPRSKVAPDATAGMRPDLREKVKSGELVVANPQLLKPGEPATIKESEPQPASADPAAVESTRAATDAGAVAVPPSPPQGEPRANPARLTAPASPPSKPEASAAAPGNPAVSAPAAGTAPADSIKLIWELPYAVRRELPEIKLTMHVFANAPENRFVIINDARHVEGDEIDGMKLVEIRSDGVVFEREGQRFLYPRGGR</sequence>
<reference evidence="4 5" key="1">
    <citation type="submission" date="2016-10" db="EMBL/GenBank/DDBJ databases">
        <authorList>
            <person name="de Groot N.N."/>
        </authorList>
    </citation>
    <scope>NUCLEOTIDE SEQUENCE [LARGE SCALE GENOMIC DNA]</scope>
    <source>
        <strain evidence="4 5">CGMCC 1.7659</strain>
    </source>
</reference>
<dbReference type="Proteomes" id="UP000198575">
    <property type="component" value="Unassembled WGS sequence"/>
</dbReference>
<gene>
    <name evidence="4" type="ORF">SAMN05216289_11222</name>
</gene>
<evidence type="ECO:0000256" key="1">
    <source>
        <dbReference type="SAM" id="MobiDB-lite"/>
    </source>
</evidence>
<evidence type="ECO:0000313" key="4">
    <source>
        <dbReference type="EMBL" id="SFN29214.1"/>
    </source>
</evidence>
<dbReference type="GO" id="GO:0015627">
    <property type="term" value="C:type II protein secretion system complex"/>
    <property type="evidence" value="ECO:0007669"/>
    <property type="project" value="InterPro"/>
</dbReference>
<feature type="region of interest" description="Disordered" evidence="1">
    <location>
        <begin position="61"/>
        <end position="232"/>
    </location>
</feature>